<dbReference type="InterPro" id="IPR037185">
    <property type="entry name" value="EmrE-like"/>
</dbReference>
<evidence type="ECO:0000313" key="3">
    <source>
        <dbReference type="Proteomes" id="UP000190951"/>
    </source>
</evidence>
<dbReference type="RefSeq" id="WP_077836082.1">
    <property type="nucleotide sequence ID" value="NZ_CP096983.1"/>
</dbReference>
<dbReference type="EMBL" id="CP096983">
    <property type="protein sequence ID" value="URZ11764.1"/>
    <property type="molecule type" value="Genomic_DNA"/>
</dbReference>
<dbReference type="Pfam" id="PF00892">
    <property type="entry name" value="EamA"/>
    <property type="match status" value="1"/>
</dbReference>
<keyword evidence="3" id="KW-1185">Reference proteome</keyword>
<dbReference type="AlphaFoldDB" id="A0A1S8LFW0"/>
<gene>
    <name evidence="2" type="ORF">CROST_024810</name>
</gene>
<dbReference type="GO" id="GO:0016020">
    <property type="term" value="C:membrane"/>
    <property type="evidence" value="ECO:0007669"/>
    <property type="project" value="InterPro"/>
</dbReference>
<dbReference type="STRING" id="84029.CROST_25040"/>
<comment type="similarity">
    <text evidence="1">Belongs to the EamA transporter family.</text>
</comment>
<accession>A0A1S8LFW0</accession>
<evidence type="ECO:0000256" key="1">
    <source>
        <dbReference type="ARBA" id="ARBA00007362"/>
    </source>
</evidence>
<dbReference type="InterPro" id="IPR000620">
    <property type="entry name" value="EamA_dom"/>
</dbReference>
<organism evidence="2 3">
    <name type="scientific">Clostridium felsineum</name>
    <dbReference type="NCBI Taxonomy" id="36839"/>
    <lineage>
        <taxon>Bacteria</taxon>
        <taxon>Bacillati</taxon>
        <taxon>Bacillota</taxon>
        <taxon>Clostridia</taxon>
        <taxon>Eubacteriales</taxon>
        <taxon>Clostridiaceae</taxon>
        <taxon>Clostridium</taxon>
    </lineage>
</organism>
<proteinExistence type="inferred from homology"/>
<name>A0A1S8LFW0_9CLOT</name>
<dbReference type="Proteomes" id="UP000190951">
    <property type="component" value="Chromosome"/>
</dbReference>
<dbReference type="KEGG" id="crw:CROST_024810"/>
<dbReference type="SUPFAM" id="SSF103481">
    <property type="entry name" value="Multidrug resistance efflux transporter EmrE"/>
    <property type="match status" value="1"/>
</dbReference>
<evidence type="ECO:0000313" key="2">
    <source>
        <dbReference type="EMBL" id="URZ11764.1"/>
    </source>
</evidence>
<reference evidence="2 3" key="1">
    <citation type="submission" date="2022-04" db="EMBL/GenBank/DDBJ databases">
        <title>Genome sequence of C. roseum typestrain.</title>
        <authorList>
            <person name="Poehlein A."/>
            <person name="Schoch T."/>
            <person name="Duerre P."/>
            <person name="Daniel R."/>
        </authorList>
    </citation>
    <scope>NUCLEOTIDE SEQUENCE [LARGE SCALE GENOMIC DNA]</scope>
    <source>
        <strain evidence="2 3">DSM 7320</strain>
    </source>
</reference>
<protein>
    <submittedName>
        <fullName evidence="2">Uncharacterized protein</fullName>
    </submittedName>
</protein>
<sequence length="285" mass="32768">MYSWIWMVILSGILLGLWDITKKKAFEKNSVITVLAFYSFFAFIFVSFEFQNALNIKGDKILIILIKTFIVFISWALSFSAIKKLPISVITPFDTLNPMFSVIFGIFILNERLYFLQYIGIGIMLVSYYFIGRVGSNEVVNIFKNKYFYFMIIAAILNAISATIDKIALKSINAGQMQFWFCLFMFLFNGAAMIYFRIKAKDRSPVKLDFFVPLMSLILIVSDRIYFTALNIPSSQISIVMPLRKISIIVSAVVGGIIFKEKNLKKKFGYICILIFGIAFLFFKK</sequence>